<dbReference type="AlphaFoldDB" id="A0A288QXZ0"/>
<reference evidence="1 2" key="1">
    <citation type="submission" date="2018-07" db="EMBL/GenBank/DDBJ databases">
        <title>Genomic Encyclopedia of Type Strains, Phase III (KMG-III): the genomes of soil and plant-associated and newly described type strains.</title>
        <authorList>
            <person name="Whitman W."/>
        </authorList>
    </citation>
    <scope>NUCLEOTIDE SEQUENCE [LARGE SCALE GENOMIC DNA]</scope>
    <source>
        <strain evidence="1 2">CECT 7031</strain>
    </source>
</reference>
<gene>
    <name evidence="1" type="ORF">DFP99_0699</name>
</gene>
<dbReference type="InterPro" id="IPR009898">
    <property type="entry name" value="DUF1440"/>
</dbReference>
<protein>
    <submittedName>
        <fullName evidence="1">Putative membrane protein</fullName>
    </submittedName>
</protein>
<name>A0A288QXZ0_9LACO</name>
<dbReference type="EMBL" id="QRAS01000001">
    <property type="protein sequence ID" value="RDL12264.1"/>
    <property type="molecule type" value="Genomic_DNA"/>
</dbReference>
<sequence>MLILLIAGLLGGLASGFFKLGWEILLPPRTPERNETNPPQHLLQQIGFSERFTHRYFLFSGQRVQYISLLMHFGFSIFFSFVYIIASAQFSFVSLGQGSLYGVFIWAIFHLIILPTMHTVPPIKNQPLAEHFSELLGHAIWGFMIQVCYVYVLVLFS</sequence>
<keyword evidence="2" id="KW-1185">Reference proteome</keyword>
<dbReference type="Proteomes" id="UP000254912">
    <property type="component" value="Unassembled WGS sequence"/>
</dbReference>
<evidence type="ECO:0000313" key="2">
    <source>
        <dbReference type="Proteomes" id="UP000254912"/>
    </source>
</evidence>
<accession>A0A288QXZ0</accession>
<comment type="caution">
    <text evidence="1">The sequence shown here is derived from an EMBL/GenBank/DDBJ whole genome shotgun (WGS) entry which is preliminary data.</text>
</comment>
<dbReference type="KEGG" id="wso:WSWS_01070"/>
<organism evidence="1 2">
    <name type="scientific">Weissella soli</name>
    <dbReference type="NCBI Taxonomy" id="155866"/>
    <lineage>
        <taxon>Bacteria</taxon>
        <taxon>Bacillati</taxon>
        <taxon>Bacillota</taxon>
        <taxon>Bacilli</taxon>
        <taxon>Lactobacillales</taxon>
        <taxon>Lactobacillaceae</taxon>
        <taxon>Weissella</taxon>
    </lineage>
</organism>
<dbReference type="RefSeq" id="WP_070230308.1">
    <property type="nucleotide sequence ID" value="NZ_BJYO01000002.1"/>
</dbReference>
<evidence type="ECO:0000313" key="1">
    <source>
        <dbReference type="EMBL" id="RDL12264.1"/>
    </source>
</evidence>
<proteinExistence type="predicted"/>
<dbReference type="Pfam" id="PF07274">
    <property type="entry name" value="DUF1440"/>
    <property type="match status" value="1"/>
</dbReference>
<dbReference type="GeneID" id="94546260"/>